<dbReference type="Pfam" id="PF07732">
    <property type="entry name" value="Cu-oxidase_3"/>
    <property type="match status" value="1"/>
</dbReference>
<keyword evidence="23" id="KW-1185">Reference proteome</keyword>
<evidence type="ECO:0000256" key="3">
    <source>
        <dbReference type="ARBA" id="ARBA00022475"/>
    </source>
</evidence>
<dbReference type="FunFam" id="2.60.40.420:FF:000025">
    <property type="entry name" value="FET5p Multicopper oxidase"/>
    <property type="match status" value="1"/>
</dbReference>
<keyword evidence="13" id="KW-0406">Ion transport</keyword>
<dbReference type="GO" id="GO:0004322">
    <property type="term" value="F:ferroxidase activity"/>
    <property type="evidence" value="ECO:0007669"/>
    <property type="project" value="TreeGrafter"/>
</dbReference>
<keyword evidence="11" id="KW-0408">Iron</keyword>
<dbReference type="CDD" id="cd13851">
    <property type="entry name" value="CuRO_1_Fet3p"/>
    <property type="match status" value="1"/>
</dbReference>
<dbReference type="CDD" id="cd13877">
    <property type="entry name" value="CuRO_2_Fet3p_like"/>
    <property type="match status" value="1"/>
</dbReference>
<dbReference type="InterPro" id="IPR008972">
    <property type="entry name" value="Cupredoxin"/>
</dbReference>
<evidence type="ECO:0000256" key="8">
    <source>
        <dbReference type="ARBA" id="ARBA00022737"/>
    </source>
</evidence>
<dbReference type="Pfam" id="PF00394">
    <property type="entry name" value="Cu-oxidase"/>
    <property type="match status" value="1"/>
</dbReference>
<dbReference type="InterPro" id="IPR044130">
    <property type="entry name" value="CuRO_2_Fet3-like"/>
</dbReference>
<evidence type="ECO:0000256" key="5">
    <source>
        <dbReference type="ARBA" id="ARBA00022692"/>
    </source>
</evidence>
<evidence type="ECO:0000256" key="6">
    <source>
        <dbReference type="ARBA" id="ARBA00022723"/>
    </source>
</evidence>
<dbReference type="FunFam" id="2.60.40.420:FF:000024">
    <property type="entry name" value="FET5p Multicopper oxidase"/>
    <property type="match status" value="1"/>
</dbReference>
<dbReference type="Gene3D" id="2.60.40.420">
    <property type="entry name" value="Cupredoxins - blue copper proteins"/>
    <property type="match status" value="3"/>
</dbReference>
<evidence type="ECO:0000256" key="11">
    <source>
        <dbReference type="ARBA" id="ARBA00023004"/>
    </source>
</evidence>
<dbReference type="PROSITE" id="PS00080">
    <property type="entry name" value="MULTICOPPER_OXIDASE2"/>
    <property type="match status" value="1"/>
</dbReference>
<evidence type="ECO:0000256" key="4">
    <source>
        <dbReference type="ARBA" id="ARBA00022496"/>
    </source>
</evidence>
<dbReference type="InterPro" id="IPR002355">
    <property type="entry name" value="Cu_oxidase_Cu_BS"/>
</dbReference>
<gene>
    <name evidence="22" type="ORF">VP1G_06499</name>
</gene>
<name>A0A194V626_CYTMA</name>
<keyword evidence="2" id="KW-0813">Transport</keyword>
<evidence type="ECO:0000256" key="17">
    <source>
        <dbReference type="SAM" id="Phobius"/>
    </source>
</evidence>
<reference evidence="23" key="1">
    <citation type="submission" date="2014-12" db="EMBL/GenBank/DDBJ databases">
        <title>Genome Sequence of Valsa Canker Pathogens Uncovers a Specific Adaption of Colonization on Woody Bark.</title>
        <authorList>
            <person name="Yin Z."/>
            <person name="Liu H."/>
            <person name="Gao X."/>
            <person name="Li Z."/>
            <person name="Song N."/>
            <person name="Ke X."/>
            <person name="Dai Q."/>
            <person name="Wu Y."/>
            <person name="Sun Y."/>
            <person name="Xu J.-R."/>
            <person name="Kang Z.K."/>
            <person name="Wang L."/>
            <person name="Huang L."/>
        </authorList>
    </citation>
    <scope>NUCLEOTIDE SEQUENCE [LARGE SCALE GENOMIC DNA]</scope>
    <source>
        <strain evidence="23">SXYL134</strain>
    </source>
</reference>
<protein>
    <submittedName>
        <fullName evidence="22">Iron transport multicopper oxidase FET3</fullName>
    </submittedName>
</protein>
<dbReference type="OrthoDB" id="2121828at2759"/>
<comment type="subcellular location">
    <subcellularLocation>
        <location evidence="16">Cell membrane</location>
        <topology evidence="16">Single-pass type I membrane protein</topology>
        <orientation evidence="16">Extracellular side</orientation>
    </subcellularLocation>
</comment>
<dbReference type="FunFam" id="2.60.40.420:FF:000022">
    <property type="entry name" value="FET5p Multicopper oxidase"/>
    <property type="match status" value="1"/>
</dbReference>
<evidence type="ECO:0000256" key="2">
    <source>
        <dbReference type="ARBA" id="ARBA00022448"/>
    </source>
</evidence>
<dbReference type="InterPro" id="IPR011706">
    <property type="entry name" value="Cu-oxidase_C"/>
</dbReference>
<evidence type="ECO:0000313" key="23">
    <source>
        <dbReference type="Proteomes" id="UP000078576"/>
    </source>
</evidence>
<sequence length="580" mass="64483">MLSLSPFFVAICWLSLSLRSTAETLNYDWNITWVLADPDGMALRPVIGINNQWPLPVINATKGDRIIAKVTNGLGNETTSMHWHGLYQNGTNYMDGPPGVVQCPISPGQSVTYNFTLDQAGSYWYHSHTRGQYPDGLRQALIIQDPENPYAGQYDEERIITLSDWYHDQFQHLLKGFIDYKNPTGAEPVPKSALMNDTSNFTMAVEPGKTYLIHLVNIGAFASQYFWIQDHTMKIVEVDGIWVDAAEAEMIYISTAQRYTVLVTMKNDSSTNYPMMGSMDTDLFDTIPSTLNWNVTGWLVYDKNAELPAADTIYDFDFYDDFDLVPTDGQGALGEPDYTVSLDLTMNNLGDGANYAFFNDISYVSPVVPTIFSALSAPAEDVEKPAIYGKFTNPFVLSHGSIIELVLNNDDTGKHPFHLHGHAFQVISRSDDNALHFNGTFTDPIPSVPMRRDTLIVKPMSNFVVRFRADNPGIWLFHCHIEWHMDSGLAATLIEAPTVLQQQTVIPQDFLELCATDGIATTGNAAGNTEDYLDLTGQNRMIPWLPSGFTTKGYVALVFSCVSGFLGVATIAWYGAAPMK</sequence>
<evidence type="ECO:0000313" key="22">
    <source>
        <dbReference type="EMBL" id="KUI59291.1"/>
    </source>
</evidence>
<dbReference type="STRING" id="694573.A0A194V626"/>
<dbReference type="InterPro" id="IPR033138">
    <property type="entry name" value="Cu_oxidase_CS"/>
</dbReference>
<keyword evidence="5 17" id="KW-0812">Transmembrane</keyword>
<evidence type="ECO:0000256" key="9">
    <source>
        <dbReference type="ARBA" id="ARBA00022989"/>
    </source>
</evidence>
<dbReference type="InterPro" id="IPR045087">
    <property type="entry name" value="Cu-oxidase_fam"/>
</dbReference>
<keyword evidence="8" id="KW-0677">Repeat</keyword>
<feature type="domain" description="Plastocyanin-like" evidence="19">
    <location>
        <begin position="157"/>
        <end position="303"/>
    </location>
</feature>
<evidence type="ECO:0000256" key="18">
    <source>
        <dbReference type="SAM" id="SignalP"/>
    </source>
</evidence>
<feature type="transmembrane region" description="Helical" evidence="17">
    <location>
        <begin position="554"/>
        <end position="576"/>
    </location>
</feature>
<evidence type="ECO:0000259" key="20">
    <source>
        <dbReference type="Pfam" id="PF07731"/>
    </source>
</evidence>
<keyword evidence="15" id="KW-0325">Glycoprotein</keyword>
<dbReference type="AlphaFoldDB" id="A0A194V626"/>
<keyword evidence="10" id="KW-0560">Oxidoreductase</keyword>
<dbReference type="CDD" id="cd13899">
    <property type="entry name" value="CuRO_3_Fet3p"/>
    <property type="match status" value="1"/>
</dbReference>
<dbReference type="Proteomes" id="UP000078576">
    <property type="component" value="Unassembled WGS sequence"/>
</dbReference>
<dbReference type="SUPFAM" id="SSF49503">
    <property type="entry name" value="Cupredoxins"/>
    <property type="match status" value="3"/>
</dbReference>
<dbReference type="GO" id="GO:0005507">
    <property type="term" value="F:copper ion binding"/>
    <property type="evidence" value="ECO:0007669"/>
    <property type="project" value="InterPro"/>
</dbReference>
<dbReference type="InterPro" id="IPR011707">
    <property type="entry name" value="Cu-oxidase-like_N"/>
</dbReference>
<evidence type="ECO:0000256" key="12">
    <source>
        <dbReference type="ARBA" id="ARBA00023008"/>
    </source>
</evidence>
<feature type="signal peptide" evidence="18">
    <location>
        <begin position="1"/>
        <end position="22"/>
    </location>
</feature>
<proteinExistence type="inferred from homology"/>
<evidence type="ECO:0000256" key="7">
    <source>
        <dbReference type="ARBA" id="ARBA00022729"/>
    </source>
</evidence>
<dbReference type="GO" id="GO:0010106">
    <property type="term" value="P:cellular response to iron ion starvation"/>
    <property type="evidence" value="ECO:0007669"/>
    <property type="project" value="TreeGrafter"/>
</dbReference>
<evidence type="ECO:0000256" key="16">
    <source>
        <dbReference type="ARBA" id="ARBA00037814"/>
    </source>
</evidence>
<evidence type="ECO:0000259" key="19">
    <source>
        <dbReference type="Pfam" id="PF00394"/>
    </source>
</evidence>
<accession>A0A194V626</accession>
<evidence type="ECO:0000256" key="14">
    <source>
        <dbReference type="ARBA" id="ARBA00023136"/>
    </source>
</evidence>
<keyword evidence="14 17" id="KW-0472">Membrane</keyword>
<dbReference type="InterPro" id="IPR001117">
    <property type="entry name" value="Cu-oxidase_2nd"/>
</dbReference>
<comment type="similarity">
    <text evidence="1">Belongs to the multicopper oxidase family.</text>
</comment>
<keyword evidence="9 17" id="KW-1133">Transmembrane helix</keyword>
<evidence type="ECO:0000256" key="10">
    <source>
        <dbReference type="ARBA" id="ARBA00023002"/>
    </source>
</evidence>
<dbReference type="PROSITE" id="PS00079">
    <property type="entry name" value="MULTICOPPER_OXIDASE1"/>
    <property type="match status" value="2"/>
</dbReference>
<evidence type="ECO:0000259" key="21">
    <source>
        <dbReference type="Pfam" id="PF07732"/>
    </source>
</evidence>
<feature type="chain" id="PRO_5008266190" evidence="18">
    <location>
        <begin position="23"/>
        <end position="580"/>
    </location>
</feature>
<keyword evidence="4" id="KW-0410">Iron transport</keyword>
<evidence type="ECO:0000256" key="15">
    <source>
        <dbReference type="ARBA" id="ARBA00023180"/>
    </source>
</evidence>
<feature type="domain" description="Plastocyanin-like" evidence="20">
    <location>
        <begin position="364"/>
        <end position="497"/>
    </location>
</feature>
<dbReference type="GO" id="GO:0033215">
    <property type="term" value="P:reductive iron assimilation"/>
    <property type="evidence" value="ECO:0007669"/>
    <property type="project" value="TreeGrafter"/>
</dbReference>
<dbReference type="Pfam" id="PF07731">
    <property type="entry name" value="Cu-oxidase_2"/>
    <property type="match status" value="1"/>
</dbReference>
<keyword evidence="12" id="KW-0186">Copper</keyword>
<dbReference type="PANTHER" id="PTHR11709">
    <property type="entry name" value="MULTI-COPPER OXIDASE"/>
    <property type="match status" value="1"/>
</dbReference>
<organism evidence="22 23">
    <name type="scientific">Cytospora mali</name>
    <name type="common">Apple Valsa canker fungus</name>
    <name type="synonym">Valsa mali</name>
    <dbReference type="NCBI Taxonomy" id="578113"/>
    <lineage>
        <taxon>Eukaryota</taxon>
        <taxon>Fungi</taxon>
        <taxon>Dikarya</taxon>
        <taxon>Ascomycota</taxon>
        <taxon>Pezizomycotina</taxon>
        <taxon>Sordariomycetes</taxon>
        <taxon>Sordariomycetidae</taxon>
        <taxon>Diaporthales</taxon>
        <taxon>Cytosporaceae</taxon>
        <taxon>Cytospora</taxon>
    </lineage>
</organism>
<feature type="domain" description="Plastocyanin-like" evidence="21">
    <location>
        <begin position="31"/>
        <end position="147"/>
    </location>
</feature>
<dbReference type="PANTHER" id="PTHR11709:SF361">
    <property type="entry name" value="IRON TRANSPORT MULTICOPPER OXIDASE FET3"/>
    <property type="match status" value="1"/>
</dbReference>
<keyword evidence="7 18" id="KW-0732">Signal</keyword>
<evidence type="ECO:0000256" key="13">
    <source>
        <dbReference type="ARBA" id="ARBA00023065"/>
    </source>
</evidence>
<dbReference type="GO" id="GO:0033573">
    <property type="term" value="C:high-affinity iron permease complex"/>
    <property type="evidence" value="ECO:0007669"/>
    <property type="project" value="TreeGrafter"/>
</dbReference>
<dbReference type="EMBL" id="KN714727">
    <property type="protein sequence ID" value="KUI59291.1"/>
    <property type="molecule type" value="Genomic_DNA"/>
</dbReference>
<keyword evidence="6" id="KW-0479">Metal-binding</keyword>
<keyword evidence="3" id="KW-1003">Cell membrane</keyword>
<evidence type="ECO:0000256" key="1">
    <source>
        <dbReference type="ARBA" id="ARBA00010609"/>
    </source>
</evidence>